<evidence type="ECO:0000256" key="14">
    <source>
        <dbReference type="ARBA" id="ARBA00023242"/>
    </source>
</evidence>
<evidence type="ECO:0000256" key="3">
    <source>
        <dbReference type="ARBA" id="ARBA00011467"/>
    </source>
</evidence>
<evidence type="ECO:0000256" key="2">
    <source>
        <dbReference type="ARBA" id="ARBA00007025"/>
    </source>
</evidence>
<feature type="domain" description="Helicase ATP-binding" evidence="19">
    <location>
        <begin position="1"/>
        <end position="126"/>
    </location>
</feature>
<feature type="region of interest" description="Disordered" evidence="18">
    <location>
        <begin position="505"/>
        <end position="546"/>
    </location>
</feature>
<dbReference type="PROSITE" id="PS51192">
    <property type="entry name" value="HELICASE_ATP_BIND_1"/>
    <property type="match status" value="1"/>
</dbReference>
<dbReference type="SMART" id="SM00490">
    <property type="entry name" value="HELICc"/>
    <property type="match status" value="1"/>
</dbReference>
<evidence type="ECO:0000256" key="1">
    <source>
        <dbReference type="ARBA" id="ARBA00004123"/>
    </source>
</evidence>
<keyword evidence="14" id="KW-0539">Nucleus</keyword>
<evidence type="ECO:0000256" key="6">
    <source>
        <dbReference type="ARBA" id="ARBA00022741"/>
    </source>
</evidence>
<sequence length="718" mass="82679">MGLGKTVQIVAFLAGIAYSNLYDKQLSIRGLGPVLIVTPTTVMYQWVREFHTWWPPARVAILHQSGSHVGGRPVLIRSIVGHKGVLITSYAGVVQYKDELLRHNWHFVILDEGHKIRNPDSQATLAVKQFRTPYRDYKDGWIVDASIVAAAYKCACILRDTINPYLLRRQKADVKKHLSLPEKSEQVLFCKLTDEQRQLYRMYIDSKEVSRIVEGRALAFLGLTNLRKICNHPDLFPNYNEEFRDMTWDSPTRECDWKRSGKMIVVESLLRIWKKQGHRVLLFSQSKKMLDIFEKFVRSMNYTYLRLDGSTSIGARQPLIDKFNSNNGIFLFLLTTRVGGLGVNLTGANRVIIYDPDWNPMTDVQARERSWRIGQRKDVTIFRLLTSGSIEEKIYHRQIFKQFLTNKVLKDPKQRRFFKSTDLYSLFTLTEGEKEGTETGAIFAGTGSELFKPRKKKRLQSAMQHDVIMESTGVDLELIEAEAEKVAKDAALHLKQSKRECFSASSGIPTWTGSHGSKKPRFGTKQNTQIRSAVPPKPLSVVKSEEKKRVEKSDSWDFNSIFKEETKKRSKKKISRKLEEKASSSKESKDGKPLTSREILEKIRERNRLVGTLDDQAIANRERPRFRRRDAESEEEVEEPVPVLQEDDPNLELLREIRNYLLFAAPEVGEATTEDITNEFKDKLPLGNAPLFRALLHEICEFSKEEGRGLWKILPEFR</sequence>
<keyword evidence="15" id="KW-0131">Cell cycle</keyword>
<evidence type="ECO:0000259" key="20">
    <source>
        <dbReference type="PROSITE" id="PS51194"/>
    </source>
</evidence>
<dbReference type="PANTHER" id="PTHR45629:SF7">
    <property type="entry name" value="DNA EXCISION REPAIR PROTEIN ERCC-6-RELATED"/>
    <property type="match status" value="1"/>
</dbReference>
<dbReference type="AlphaFoldDB" id="A0AA88LB07"/>
<keyword evidence="6" id="KW-0547">Nucleotide-binding</keyword>
<evidence type="ECO:0000256" key="12">
    <source>
        <dbReference type="ARBA" id="ARBA00023125"/>
    </source>
</evidence>
<evidence type="ECO:0000256" key="13">
    <source>
        <dbReference type="ARBA" id="ARBA00023204"/>
    </source>
</evidence>
<keyword evidence="10" id="KW-0347">Helicase</keyword>
<dbReference type="PROSITE" id="PS51194">
    <property type="entry name" value="HELICASE_CTER"/>
    <property type="match status" value="1"/>
</dbReference>
<evidence type="ECO:0000256" key="9">
    <source>
        <dbReference type="ARBA" id="ARBA00022801"/>
    </source>
</evidence>
<evidence type="ECO:0000313" key="22">
    <source>
        <dbReference type="Proteomes" id="UP001187531"/>
    </source>
</evidence>
<accession>A0AA88LB07</accession>
<dbReference type="SUPFAM" id="SSF52540">
    <property type="entry name" value="P-loop containing nucleoside triphosphate hydrolases"/>
    <property type="match status" value="2"/>
</dbReference>
<dbReference type="GO" id="GO:0008094">
    <property type="term" value="F:ATP-dependent activity, acting on DNA"/>
    <property type="evidence" value="ECO:0007669"/>
    <property type="project" value="TreeGrafter"/>
</dbReference>
<proteinExistence type="inferred from homology"/>
<gene>
    <name evidence="21" type="ORF">QYM36_009077</name>
</gene>
<dbReference type="Pfam" id="PF00176">
    <property type="entry name" value="SNF2-rel_dom"/>
    <property type="match status" value="2"/>
</dbReference>
<feature type="compositionally biased region" description="Basic and acidic residues" evidence="18">
    <location>
        <begin position="576"/>
        <end position="592"/>
    </location>
</feature>
<evidence type="ECO:0000256" key="5">
    <source>
        <dbReference type="ARBA" id="ARBA00022618"/>
    </source>
</evidence>
<comment type="function">
    <text evidence="16">Involved in mitotic DNA repair and meiotic recombination. Functions in the recombinational DNA repair pathway. Essential for interhomolog gene conversion (GC), but may have a less important role in intersister GC than spn-A/Rad51. In the presence of DNA, spn-A/Rad51 enhances the ATPase activity of okr/Rad54.</text>
</comment>
<dbReference type="CDD" id="cd18793">
    <property type="entry name" value="SF2_C_SNF"/>
    <property type="match status" value="1"/>
</dbReference>
<keyword evidence="7" id="KW-0227">DNA damage</keyword>
<dbReference type="GO" id="GO:0051301">
    <property type="term" value="P:cell division"/>
    <property type="evidence" value="ECO:0007669"/>
    <property type="project" value="UniProtKB-KW"/>
</dbReference>
<evidence type="ECO:0000256" key="17">
    <source>
        <dbReference type="ARBA" id="ARBA00029956"/>
    </source>
</evidence>
<evidence type="ECO:0000256" key="10">
    <source>
        <dbReference type="ARBA" id="ARBA00022806"/>
    </source>
</evidence>
<keyword evidence="22" id="KW-1185">Reference proteome</keyword>
<dbReference type="Gene3D" id="3.40.50.10810">
    <property type="entry name" value="Tandem AAA-ATPase domain"/>
    <property type="match status" value="1"/>
</dbReference>
<dbReference type="InterPro" id="IPR014001">
    <property type="entry name" value="Helicase_ATP-bd"/>
</dbReference>
<dbReference type="InterPro" id="IPR049730">
    <property type="entry name" value="SNF2/RAD54-like_C"/>
</dbReference>
<dbReference type="EMBL" id="JAVRJZ010000013">
    <property type="protein sequence ID" value="KAK2714735.1"/>
    <property type="molecule type" value="Genomic_DNA"/>
</dbReference>
<dbReference type="InterPro" id="IPR058951">
    <property type="entry name" value="WHD_Rad26_CSB-like"/>
</dbReference>
<feature type="compositionally biased region" description="Acidic residues" evidence="18">
    <location>
        <begin position="632"/>
        <end position="643"/>
    </location>
</feature>
<keyword evidence="8" id="KW-0498">Mitosis</keyword>
<comment type="subunit">
    <text evidence="3">Interacts (via N-terminus) with spn-A/Rad51.</text>
</comment>
<feature type="region of interest" description="Disordered" evidence="18">
    <location>
        <begin position="624"/>
        <end position="643"/>
    </location>
</feature>
<comment type="similarity">
    <text evidence="2">Belongs to the SNF2/RAD54 helicase family.</text>
</comment>
<dbReference type="Proteomes" id="UP001187531">
    <property type="component" value="Unassembled WGS sequence"/>
</dbReference>
<evidence type="ECO:0000256" key="7">
    <source>
        <dbReference type="ARBA" id="ARBA00022763"/>
    </source>
</evidence>
<dbReference type="Gene3D" id="3.40.50.300">
    <property type="entry name" value="P-loop containing nucleotide triphosphate hydrolases"/>
    <property type="match status" value="1"/>
</dbReference>
<organism evidence="21 22">
    <name type="scientific">Artemia franciscana</name>
    <name type="common">Brine shrimp</name>
    <name type="synonym">Artemia sanfranciscana</name>
    <dbReference type="NCBI Taxonomy" id="6661"/>
    <lineage>
        <taxon>Eukaryota</taxon>
        <taxon>Metazoa</taxon>
        <taxon>Ecdysozoa</taxon>
        <taxon>Arthropoda</taxon>
        <taxon>Crustacea</taxon>
        <taxon>Branchiopoda</taxon>
        <taxon>Anostraca</taxon>
        <taxon>Artemiidae</taxon>
        <taxon>Artemia</taxon>
    </lineage>
</organism>
<evidence type="ECO:0000256" key="16">
    <source>
        <dbReference type="ARBA" id="ARBA00024776"/>
    </source>
</evidence>
<comment type="subcellular location">
    <subcellularLocation>
        <location evidence="1">Nucleus</location>
    </subcellularLocation>
</comment>
<keyword evidence="11" id="KW-0067">ATP-binding</keyword>
<name>A0AA88LB07_ARTSF</name>
<dbReference type="Pfam" id="PF25875">
    <property type="entry name" value="WHD_Rad26_CSB"/>
    <property type="match status" value="1"/>
</dbReference>
<dbReference type="GO" id="GO:0006283">
    <property type="term" value="P:transcription-coupled nucleotide-excision repair"/>
    <property type="evidence" value="ECO:0007669"/>
    <property type="project" value="TreeGrafter"/>
</dbReference>
<dbReference type="InterPro" id="IPR038718">
    <property type="entry name" value="SNF2-like_sf"/>
</dbReference>
<dbReference type="Pfam" id="PF00271">
    <property type="entry name" value="Helicase_C"/>
    <property type="match status" value="1"/>
</dbReference>
<evidence type="ECO:0000259" key="19">
    <source>
        <dbReference type="PROSITE" id="PS51192"/>
    </source>
</evidence>
<evidence type="ECO:0000256" key="18">
    <source>
        <dbReference type="SAM" id="MobiDB-lite"/>
    </source>
</evidence>
<evidence type="ECO:0000256" key="15">
    <source>
        <dbReference type="ARBA" id="ARBA00023306"/>
    </source>
</evidence>
<feature type="region of interest" description="Disordered" evidence="18">
    <location>
        <begin position="572"/>
        <end position="598"/>
    </location>
</feature>
<dbReference type="GO" id="GO:0016787">
    <property type="term" value="F:hydrolase activity"/>
    <property type="evidence" value="ECO:0007669"/>
    <property type="project" value="UniProtKB-KW"/>
</dbReference>
<dbReference type="InterPro" id="IPR050496">
    <property type="entry name" value="SNF2_RAD54_helicase_repair"/>
</dbReference>
<dbReference type="GO" id="GO:0005524">
    <property type="term" value="F:ATP binding"/>
    <property type="evidence" value="ECO:0007669"/>
    <property type="project" value="InterPro"/>
</dbReference>
<evidence type="ECO:0000256" key="8">
    <source>
        <dbReference type="ARBA" id="ARBA00022776"/>
    </source>
</evidence>
<reference evidence="21" key="1">
    <citation type="submission" date="2023-07" db="EMBL/GenBank/DDBJ databases">
        <title>Chromosome-level genome assembly of Artemia franciscana.</title>
        <authorList>
            <person name="Jo E."/>
        </authorList>
    </citation>
    <scope>NUCLEOTIDE SEQUENCE</scope>
    <source>
        <tissue evidence="21">Whole body</tissue>
    </source>
</reference>
<keyword evidence="12" id="KW-0238">DNA-binding</keyword>
<dbReference type="InterPro" id="IPR001650">
    <property type="entry name" value="Helicase_C-like"/>
</dbReference>
<dbReference type="CDD" id="cd22254">
    <property type="entry name" value="CSB_WHD"/>
    <property type="match status" value="1"/>
</dbReference>
<dbReference type="PANTHER" id="PTHR45629">
    <property type="entry name" value="SNF2/RAD54 FAMILY MEMBER"/>
    <property type="match status" value="1"/>
</dbReference>
<dbReference type="InterPro" id="IPR027417">
    <property type="entry name" value="P-loop_NTPase"/>
</dbReference>
<evidence type="ECO:0000256" key="11">
    <source>
        <dbReference type="ARBA" id="ARBA00022840"/>
    </source>
</evidence>
<keyword evidence="13" id="KW-0234">DNA repair</keyword>
<protein>
    <recommendedName>
        <fullName evidence="4">DNA repair and recombination protein RAD54-like</fullName>
    </recommendedName>
    <alternativeName>
        <fullName evidence="17">Protein okra</fullName>
    </alternativeName>
</protein>
<comment type="caution">
    <text evidence="21">The sequence shown here is derived from an EMBL/GenBank/DDBJ whole genome shotgun (WGS) entry which is preliminary data.</text>
</comment>
<evidence type="ECO:0000313" key="21">
    <source>
        <dbReference type="EMBL" id="KAK2714735.1"/>
    </source>
</evidence>
<dbReference type="InterPro" id="IPR000330">
    <property type="entry name" value="SNF2_N"/>
</dbReference>
<keyword evidence="9" id="KW-0378">Hydrolase</keyword>
<feature type="domain" description="Helicase C-terminal" evidence="20">
    <location>
        <begin position="265"/>
        <end position="424"/>
    </location>
</feature>
<feature type="compositionally biased region" description="Polar residues" evidence="18">
    <location>
        <begin position="505"/>
        <end position="515"/>
    </location>
</feature>
<dbReference type="GO" id="GO:0005634">
    <property type="term" value="C:nucleus"/>
    <property type="evidence" value="ECO:0007669"/>
    <property type="project" value="TreeGrafter"/>
</dbReference>
<keyword evidence="5" id="KW-0132">Cell division</keyword>
<evidence type="ECO:0000256" key="4">
    <source>
        <dbReference type="ARBA" id="ARBA00015341"/>
    </source>
</evidence>